<sequence length="370" mass="41928">MSKRRYKEYLRDDTAVIPRTTRWRSEQYCDGQGDSENSSNNTPATDNLSQLNNCSNEQLTIDAIEEDALWDVDDIDFNKSVSDQSSEHSENGSTWSDSPLEEGSDVLDRSSDDSDRWSDVSDGRSDVSDGWSDHDSDDSHFSDGSHQEQHSDHGFVNGGNQLIYEGADLTHDQSLVLLMSFVLKHQLTDQALGDFLTIMNMHLPNVVPQTKYLFYKKFDHQTFVHHYFCEKCFFYFGPSSKCDKDKVCSCYVSKDVESAKSNKSYFSYWSLQSQLQLILQDDSVAESILNPPAKDHDDDMFITDAIDGELYKKLKDVHGYGEKDISLLWNADGVPVFRAACGSPQKEYYYASIVVFQMQSKDGTSTTATC</sequence>
<feature type="compositionally biased region" description="Basic and acidic residues" evidence="1">
    <location>
        <begin position="106"/>
        <end position="153"/>
    </location>
</feature>
<gene>
    <name evidence="2" type="ORF">PACLA_8A087565</name>
</gene>
<feature type="region of interest" description="Disordered" evidence="1">
    <location>
        <begin position="25"/>
        <end position="51"/>
    </location>
</feature>
<evidence type="ECO:0000313" key="2">
    <source>
        <dbReference type="EMBL" id="CAB3991402.1"/>
    </source>
</evidence>
<evidence type="ECO:0000256" key="1">
    <source>
        <dbReference type="SAM" id="MobiDB-lite"/>
    </source>
</evidence>
<name>A0A7D9DQ22_PARCT</name>
<protein>
    <submittedName>
        <fullName evidence="2">Uncharacterized protein</fullName>
    </submittedName>
</protein>
<proteinExistence type="predicted"/>
<evidence type="ECO:0000313" key="3">
    <source>
        <dbReference type="Proteomes" id="UP001152795"/>
    </source>
</evidence>
<dbReference type="Proteomes" id="UP001152795">
    <property type="component" value="Unassembled WGS sequence"/>
</dbReference>
<dbReference type="OrthoDB" id="3263820at2759"/>
<dbReference type="EMBL" id="CACRXK020001844">
    <property type="protein sequence ID" value="CAB3991402.1"/>
    <property type="molecule type" value="Genomic_DNA"/>
</dbReference>
<feature type="compositionally biased region" description="Polar residues" evidence="1">
    <location>
        <begin position="34"/>
        <end position="51"/>
    </location>
</feature>
<organism evidence="2 3">
    <name type="scientific">Paramuricea clavata</name>
    <name type="common">Red gorgonian</name>
    <name type="synonym">Violescent sea-whip</name>
    <dbReference type="NCBI Taxonomy" id="317549"/>
    <lineage>
        <taxon>Eukaryota</taxon>
        <taxon>Metazoa</taxon>
        <taxon>Cnidaria</taxon>
        <taxon>Anthozoa</taxon>
        <taxon>Octocorallia</taxon>
        <taxon>Malacalcyonacea</taxon>
        <taxon>Plexauridae</taxon>
        <taxon>Paramuricea</taxon>
    </lineage>
</organism>
<feature type="region of interest" description="Disordered" evidence="1">
    <location>
        <begin position="81"/>
        <end position="154"/>
    </location>
</feature>
<reference evidence="2" key="1">
    <citation type="submission" date="2020-04" db="EMBL/GenBank/DDBJ databases">
        <authorList>
            <person name="Alioto T."/>
            <person name="Alioto T."/>
            <person name="Gomez Garrido J."/>
        </authorList>
    </citation>
    <scope>NUCLEOTIDE SEQUENCE</scope>
    <source>
        <strain evidence="2">A484AB</strain>
    </source>
</reference>
<comment type="caution">
    <text evidence="2">The sequence shown here is derived from an EMBL/GenBank/DDBJ whole genome shotgun (WGS) entry which is preliminary data.</text>
</comment>
<accession>A0A7D9DQ22</accession>
<keyword evidence="3" id="KW-1185">Reference proteome</keyword>
<dbReference type="AlphaFoldDB" id="A0A7D9DQ22"/>